<evidence type="ECO:0000313" key="1">
    <source>
        <dbReference type="EMBL" id="KPL79505.1"/>
    </source>
</evidence>
<protein>
    <recommendedName>
        <fullName evidence="3">RnfC Barrel sandwich hybrid domain-containing protein</fullName>
    </recommendedName>
</protein>
<comment type="caution">
    <text evidence="1">The sequence shown here is derived from an EMBL/GenBank/DDBJ whole genome shotgun (WGS) entry which is preliminary data.</text>
</comment>
<dbReference type="AlphaFoldDB" id="A0A0P6X9J4"/>
<dbReference type="OrthoDB" id="142074at2"/>
<organism evidence="1 2">
    <name type="scientific">Herpetosiphon geysericola</name>
    <dbReference type="NCBI Taxonomy" id="70996"/>
    <lineage>
        <taxon>Bacteria</taxon>
        <taxon>Bacillati</taxon>
        <taxon>Chloroflexota</taxon>
        <taxon>Chloroflexia</taxon>
        <taxon>Herpetosiphonales</taxon>
        <taxon>Herpetosiphonaceae</taxon>
        <taxon>Herpetosiphon</taxon>
    </lineage>
</organism>
<evidence type="ECO:0000313" key="2">
    <source>
        <dbReference type="Proteomes" id="UP000050277"/>
    </source>
</evidence>
<dbReference type="Proteomes" id="UP000050277">
    <property type="component" value="Unassembled WGS sequence"/>
</dbReference>
<reference evidence="1 2" key="1">
    <citation type="submission" date="2015-07" db="EMBL/GenBank/DDBJ databases">
        <title>Whole genome sequence of Herpetosiphon geysericola DSM 7119.</title>
        <authorList>
            <person name="Hemp J."/>
            <person name="Ward L.M."/>
            <person name="Pace L.A."/>
            <person name="Fischer W.W."/>
        </authorList>
    </citation>
    <scope>NUCLEOTIDE SEQUENCE [LARGE SCALE GENOMIC DNA]</scope>
    <source>
        <strain evidence="1 2">DSM 7119</strain>
    </source>
</reference>
<dbReference type="RefSeq" id="WP_054537487.1">
    <property type="nucleotide sequence ID" value="NZ_LGKP01000046.1"/>
</dbReference>
<proteinExistence type="predicted"/>
<gene>
    <name evidence="1" type="ORF">SE18_26550</name>
</gene>
<dbReference type="EMBL" id="LGKP01000046">
    <property type="protein sequence ID" value="KPL79505.1"/>
    <property type="molecule type" value="Genomic_DNA"/>
</dbReference>
<accession>A0A0P6X9J4</accession>
<evidence type="ECO:0008006" key="3">
    <source>
        <dbReference type="Google" id="ProtNLM"/>
    </source>
</evidence>
<sequence>MTHYYPDGAAPVVMHTVARIERQLPVEGEVLVRVGSRVEPDDIVLRAQYPLDPQIINIARDLGVLPTQVYSKMKKEEGNKVAKGEVLARAGLIAGASVVAPVAGTITTIDRSTGYVTLTPNPLPIELKAQVRGIVMEVPDSRTVIIETPASYVQGIFGLGGERFGVLRLLVTDPKEQVDISSIDARSAYAILIGGASITAAALRRAIDEQVRGVIVGGIEEHELRDFLGDDGFDAWRTGYNTWRLPAPPYNRDPGLTLMITEGFGVHPMNEALFKTLSLYDQQEALIEGVTQLRSPQRRPRVVIPLSRVRNIEQAAVIKASLAVGSPARIVAGPHRGTVGTVRSFPALPQLLPSGVRSHVVEITLSDGKQTLLPAAALEPLSP</sequence>
<dbReference type="STRING" id="70996.SE18_26550"/>
<keyword evidence="2" id="KW-1185">Reference proteome</keyword>
<name>A0A0P6X9J4_9CHLR</name>